<dbReference type="GO" id="GO:1902018">
    <property type="term" value="P:negative regulation of cilium assembly"/>
    <property type="evidence" value="ECO:0007669"/>
    <property type="project" value="Ensembl"/>
</dbReference>
<dbReference type="Bgee" id="ENSOANG00000040319">
    <property type="expression patterns" value="Expressed in fibroblast and 8 other cell types or tissues"/>
</dbReference>
<dbReference type="PANTHER" id="PTHR23166">
    <property type="entry name" value="FILAMIN/GPBP-INTERACTING PROTEIN"/>
    <property type="match status" value="1"/>
</dbReference>
<dbReference type="GO" id="GO:0036064">
    <property type="term" value="C:ciliary basal body"/>
    <property type="evidence" value="ECO:0007669"/>
    <property type="project" value="Ensembl"/>
</dbReference>
<dbReference type="InterPro" id="IPR050719">
    <property type="entry name" value="Cortactin-Actin_Reg"/>
</dbReference>
<evidence type="ECO:0000256" key="1">
    <source>
        <dbReference type="ARBA" id="ARBA00023054"/>
    </source>
</evidence>
<dbReference type="GO" id="GO:0001725">
    <property type="term" value="C:stress fiber"/>
    <property type="evidence" value="ECO:0007669"/>
    <property type="project" value="Ensembl"/>
</dbReference>
<evidence type="ECO:0000313" key="5">
    <source>
        <dbReference type="Proteomes" id="UP000002279"/>
    </source>
</evidence>
<proteinExistence type="predicted"/>
<dbReference type="AlphaFoldDB" id="A0A6I8N9Z1"/>
<feature type="compositionally biased region" description="Basic and acidic residues" evidence="3">
    <location>
        <begin position="1027"/>
        <end position="1041"/>
    </location>
</feature>
<feature type="coiled-coil region" evidence="2">
    <location>
        <begin position="21"/>
        <end position="176"/>
    </location>
</feature>
<evidence type="ECO:0000313" key="4">
    <source>
        <dbReference type="Ensembl" id="ENSOANP00000037590.1"/>
    </source>
</evidence>
<protein>
    <submittedName>
        <fullName evidence="4">Leucine zipper protein 1</fullName>
    </submittedName>
</protein>
<dbReference type="GO" id="GO:0030496">
    <property type="term" value="C:midbody"/>
    <property type="evidence" value="ECO:0007669"/>
    <property type="project" value="Ensembl"/>
</dbReference>
<organism evidence="4 5">
    <name type="scientific">Ornithorhynchus anatinus</name>
    <name type="common">Duckbill platypus</name>
    <dbReference type="NCBI Taxonomy" id="9258"/>
    <lineage>
        <taxon>Eukaryota</taxon>
        <taxon>Metazoa</taxon>
        <taxon>Chordata</taxon>
        <taxon>Craniata</taxon>
        <taxon>Vertebrata</taxon>
        <taxon>Euteleostomi</taxon>
        <taxon>Mammalia</taxon>
        <taxon>Monotremata</taxon>
        <taxon>Ornithorhynchidae</taxon>
        <taxon>Ornithorhynchus</taxon>
    </lineage>
</organism>
<dbReference type="RefSeq" id="XP_028936862.1">
    <property type="nucleotide sequence ID" value="XM_029081029.1"/>
</dbReference>
<reference evidence="4" key="1">
    <citation type="submission" date="2025-08" db="UniProtKB">
        <authorList>
            <consortium name="Ensembl"/>
        </authorList>
    </citation>
    <scope>IDENTIFICATION</scope>
    <source>
        <strain evidence="4">Glennie</strain>
    </source>
</reference>
<name>A0A6I8N9Z1_ORNAN</name>
<keyword evidence="5" id="KW-1185">Reference proteome</keyword>
<feature type="compositionally biased region" description="Pro residues" evidence="3">
    <location>
        <begin position="717"/>
        <end position="726"/>
    </location>
</feature>
<dbReference type="RefSeq" id="XP_028936863.1">
    <property type="nucleotide sequence ID" value="XM_029081030.1"/>
</dbReference>
<feature type="compositionally biased region" description="Low complexity" evidence="3">
    <location>
        <begin position="684"/>
        <end position="700"/>
    </location>
</feature>
<dbReference type="GO" id="GO:0005884">
    <property type="term" value="C:actin filament"/>
    <property type="evidence" value="ECO:0007669"/>
    <property type="project" value="Ensembl"/>
</dbReference>
<reference evidence="4" key="2">
    <citation type="submission" date="2025-09" db="UniProtKB">
        <authorList>
            <consortium name="Ensembl"/>
        </authorList>
    </citation>
    <scope>IDENTIFICATION</scope>
    <source>
        <strain evidence="4">Glennie</strain>
    </source>
</reference>
<sequence>MAEVASGYKDAATSRHLRFKVQSLGRRLDELEEATKNLQKAEEELLELQDKVTQAEGSNSGLLAEVEALRKRVLRIEGKDEELQRAEGLCQLLKAKLEEEEGQSRGLRSEMERLQRRMAQLEKLEEAFGRSKNDCTQLCLSLHEERNLTKKITAELEALRLKVRELEASEDRLGRTERSLAAELDRLKALTLGFVSERRLFSEKEKENARRIEELTRKLELKHRIASGLRERGELRIEDGLTPPSKEARRKGALADYLKQVENETRNQTENDKNRNQEDNKVQALRQEVERLTAQLKRYEALEEELKKMRTKNNDLHDSFLSEQNRNRLLAGQLEEIKLQVQNRRELENGEAGGGGDDPFPAGRGRPERAKGRGPAAEPPPPRTKAPELSPQPKRERPRPKEPAPHGEQPPSQGARPGPGATGRRAAKGPDPGRAEERPGSGPGAGPHPPVPAQSEGKKAREQPSVLSRYPPAAHEHRAWRGPTKPGPEGGLKGRAEKAARVFGDLAPEERPGRMAAADALPRVVRATRVEALGPSPEPPLPRSHAAHRAAPGPALELGGSRGGSPAPVTPAPTGGPPSEGPAPKGRRSGHGPESDPGSLPNSRGQEGESPEGPPPGKEAGGPSTATGADCGGGGGPHQTLRCRVSRPGSREKPDAEEDTALLVTATLVTTTVTPESDSKKPGARAPGRSRGAARAAALPDGDRDPEAETVVARPARVPPGPPEGPDAPGKARRPYSPREALWSRGHIQPVIVEKDVKEVMGSGAADGPLEKPRAGPRPGAGKVTSSITIYPSDGGGEGPRERHTSTSNIRVAPAEPSPAAGQVHTPVEISIHKTDLTLQLSEAERPGDASPRPRPETVVSRSSFTLRPSDSAPEGGGGQPPAETIRWKGHQPSPEAGPADGGRHVTVRSAWKSKWDVGSPGTQRATADGFDLERAGPESPWEALEVSPRRAHSSLTASELPSGRPGPSDGTPAAAWSRPPAQEEGGDGIPGPRRRRHRSAERPEPPAQKPSCNNSEPAPEPVAGRGQERARPPRRRPEDN</sequence>
<accession>A0A6I8N9Z1</accession>
<dbReference type="GO" id="GO:1903119">
    <property type="term" value="P:protein localization to actin cytoskeleton"/>
    <property type="evidence" value="ECO:0000318"/>
    <property type="project" value="GO_Central"/>
</dbReference>
<dbReference type="OMA" id="NVKKIMG"/>
<dbReference type="GO" id="GO:0051233">
    <property type="term" value="C:spindle midzone"/>
    <property type="evidence" value="ECO:0007669"/>
    <property type="project" value="Ensembl"/>
</dbReference>
<evidence type="ECO:0000256" key="2">
    <source>
        <dbReference type="SAM" id="Coils"/>
    </source>
</evidence>
<feature type="compositionally biased region" description="Basic and acidic residues" evidence="3">
    <location>
        <begin position="843"/>
        <end position="856"/>
    </location>
</feature>
<dbReference type="OrthoDB" id="9946011at2759"/>
<dbReference type="FunCoup" id="A0A6I8N9Z1">
    <property type="interactions" value="952"/>
</dbReference>
<dbReference type="GO" id="GO:0015629">
    <property type="term" value="C:actin cytoskeleton"/>
    <property type="evidence" value="ECO:0000318"/>
    <property type="project" value="GO_Central"/>
</dbReference>
<dbReference type="PANTHER" id="PTHR23166:SF7">
    <property type="entry name" value="LEUCINE ZIPPER PROTEIN 1"/>
    <property type="match status" value="1"/>
</dbReference>
<dbReference type="GO" id="GO:0043149">
    <property type="term" value="P:stress fiber assembly"/>
    <property type="evidence" value="ECO:0007669"/>
    <property type="project" value="Ensembl"/>
</dbReference>
<dbReference type="GeneID" id="100086677"/>
<dbReference type="CTD" id="7798"/>
<keyword evidence="1 2" id="KW-0175">Coiled coil</keyword>
<feature type="compositionally biased region" description="Basic and acidic residues" evidence="3">
    <location>
        <begin position="393"/>
        <end position="405"/>
    </location>
</feature>
<evidence type="ECO:0000256" key="3">
    <source>
        <dbReference type="SAM" id="MobiDB-lite"/>
    </source>
</evidence>
<dbReference type="GO" id="GO:0036213">
    <property type="term" value="P:contractile ring contraction"/>
    <property type="evidence" value="ECO:0007669"/>
    <property type="project" value="Ensembl"/>
</dbReference>
<dbReference type="GO" id="GO:0005813">
    <property type="term" value="C:centrosome"/>
    <property type="evidence" value="ECO:0000318"/>
    <property type="project" value="GO_Central"/>
</dbReference>
<dbReference type="KEGG" id="oaa:100086677"/>
<dbReference type="InParanoid" id="A0A6I8N9Z1"/>
<feature type="compositionally biased region" description="Low complexity" evidence="3">
    <location>
        <begin position="661"/>
        <end position="674"/>
    </location>
</feature>
<dbReference type="GO" id="GO:0051015">
    <property type="term" value="F:actin filament binding"/>
    <property type="evidence" value="ECO:0007669"/>
    <property type="project" value="Ensembl"/>
</dbReference>
<dbReference type="Ensembl" id="ENSOANT00000064061.1">
    <property type="protein sequence ID" value="ENSOANP00000037590.1"/>
    <property type="gene ID" value="ENSOANG00000040319.1"/>
</dbReference>
<dbReference type="Proteomes" id="UP000002279">
    <property type="component" value="Unplaced"/>
</dbReference>
<dbReference type="GO" id="GO:0000775">
    <property type="term" value="C:chromosome, centromeric region"/>
    <property type="evidence" value="ECO:0007669"/>
    <property type="project" value="Ensembl"/>
</dbReference>
<feature type="compositionally biased region" description="Pro residues" evidence="3">
    <location>
        <begin position="568"/>
        <end position="581"/>
    </location>
</feature>
<feature type="compositionally biased region" description="Polar residues" evidence="3">
    <location>
        <begin position="860"/>
        <end position="869"/>
    </location>
</feature>
<dbReference type="GeneTree" id="ENSGT00950000182852"/>
<feature type="region of interest" description="Disordered" evidence="3">
    <location>
        <begin position="346"/>
        <end position="742"/>
    </location>
</feature>
<gene>
    <name evidence="4" type="primary">LUZP1</name>
</gene>
<feature type="region of interest" description="Disordered" evidence="3">
    <location>
        <begin position="263"/>
        <end position="282"/>
    </location>
</feature>
<feature type="compositionally biased region" description="Low complexity" evidence="3">
    <location>
        <begin position="414"/>
        <end position="424"/>
    </location>
</feature>
<feature type="region of interest" description="Disordered" evidence="3">
    <location>
        <begin position="759"/>
        <end position="1041"/>
    </location>
</feature>